<organism evidence="2 3">
    <name type="scientific">Polistes dominula</name>
    <name type="common">European paper wasp</name>
    <name type="synonym">Vespa dominula</name>
    <dbReference type="NCBI Taxonomy" id="743375"/>
    <lineage>
        <taxon>Eukaryota</taxon>
        <taxon>Metazoa</taxon>
        <taxon>Ecdysozoa</taxon>
        <taxon>Arthropoda</taxon>
        <taxon>Hexapoda</taxon>
        <taxon>Insecta</taxon>
        <taxon>Pterygota</taxon>
        <taxon>Neoptera</taxon>
        <taxon>Endopterygota</taxon>
        <taxon>Hymenoptera</taxon>
        <taxon>Apocrita</taxon>
        <taxon>Aculeata</taxon>
        <taxon>Vespoidea</taxon>
        <taxon>Vespidae</taxon>
        <taxon>Polistinae</taxon>
        <taxon>Polistini</taxon>
        <taxon>Polistes</taxon>
    </lineage>
</organism>
<reference evidence="3" key="1">
    <citation type="submission" date="2025-08" db="UniProtKB">
        <authorList>
            <consortium name="RefSeq"/>
        </authorList>
    </citation>
    <scope>IDENTIFICATION</scope>
    <source>
        <tissue evidence="3">Whole body</tissue>
    </source>
</reference>
<gene>
    <name evidence="3" type="primary">LOC107073651</name>
</gene>
<protein>
    <submittedName>
        <fullName evidence="3">Uncharacterized protein LOC107073651</fullName>
    </submittedName>
</protein>
<feature type="region of interest" description="Disordered" evidence="1">
    <location>
        <begin position="1"/>
        <end position="24"/>
    </location>
</feature>
<feature type="compositionally biased region" description="Basic and acidic residues" evidence="1">
    <location>
        <begin position="33"/>
        <end position="50"/>
    </location>
</feature>
<evidence type="ECO:0000313" key="3">
    <source>
        <dbReference type="RefSeq" id="XP_015189832.1"/>
    </source>
</evidence>
<feature type="region of interest" description="Disordered" evidence="1">
    <location>
        <begin position="31"/>
        <end position="50"/>
    </location>
</feature>
<proteinExistence type="predicted"/>
<sequence length="187" mass="21159">MDLNVPRTSATKKKSNALSANKNSIPIASSSIKSKELKSKNNDRTVELPRRSFGNQLRSNKSTTKFRDKMYEKKRIPTAIEKSSQKGFQIDNSRIKKNFIPSIVKTFNRNIKVDESMGIGKKRMPKELDRSDKLGQESSSKSMRQLFSIADSWSSDSLVSHSDSCTCCHKKELCPIHGKNSFANNKR</sequence>
<evidence type="ECO:0000256" key="1">
    <source>
        <dbReference type="SAM" id="MobiDB-lite"/>
    </source>
</evidence>
<accession>A0ABM1JBJ4</accession>
<dbReference type="RefSeq" id="XP_015189832.1">
    <property type="nucleotide sequence ID" value="XM_015334346.1"/>
</dbReference>
<dbReference type="GeneID" id="107073651"/>
<evidence type="ECO:0000313" key="2">
    <source>
        <dbReference type="Proteomes" id="UP000694924"/>
    </source>
</evidence>
<dbReference type="Proteomes" id="UP000694924">
    <property type="component" value="Unplaced"/>
</dbReference>
<keyword evidence="2" id="KW-1185">Reference proteome</keyword>
<name>A0ABM1JBJ4_POLDO</name>